<comment type="subunit">
    <text evidence="5">Exists as monomers and homodimers.</text>
</comment>
<dbReference type="GO" id="GO:0016020">
    <property type="term" value="C:membrane"/>
    <property type="evidence" value="ECO:0007669"/>
    <property type="project" value="UniProtKB-SubCell"/>
</dbReference>
<evidence type="ECO:0000256" key="10">
    <source>
        <dbReference type="ARBA" id="ARBA00022801"/>
    </source>
</evidence>
<dbReference type="GO" id="GO:0005737">
    <property type="term" value="C:cytoplasm"/>
    <property type="evidence" value="ECO:0007669"/>
    <property type="project" value="TreeGrafter"/>
</dbReference>
<evidence type="ECO:0000313" key="18">
    <source>
        <dbReference type="Proteomes" id="UP000245119"/>
    </source>
</evidence>
<dbReference type="Pfam" id="PF05881">
    <property type="entry name" value="CNPase"/>
    <property type="match status" value="2"/>
</dbReference>
<evidence type="ECO:0000256" key="14">
    <source>
        <dbReference type="ARBA" id="ARBA00023289"/>
    </source>
</evidence>
<dbReference type="InterPro" id="IPR009097">
    <property type="entry name" value="Cyclic_Pdiesterase"/>
</dbReference>
<evidence type="ECO:0000256" key="2">
    <source>
        <dbReference type="ARBA" id="ARBA00004223"/>
    </source>
</evidence>
<dbReference type="GO" id="GO:0004113">
    <property type="term" value="F:2',3'-cyclic-nucleotide 3'-phosphodiesterase activity"/>
    <property type="evidence" value="ECO:0007669"/>
    <property type="project" value="UniProtKB-EC"/>
</dbReference>
<evidence type="ECO:0000256" key="13">
    <source>
        <dbReference type="ARBA" id="ARBA00023288"/>
    </source>
</evidence>
<dbReference type="InterPro" id="IPR027417">
    <property type="entry name" value="P-loop_NTPase"/>
</dbReference>
<protein>
    <recommendedName>
        <fullName evidence="7">2',3'-cyclic-nucleotide 3'-phosphodiesterase</fullName>
        <ecNumber evidence="6">3.1.4.37</ecNumber>
    </recommendedName>
</protein>
<name>A0A2T7PX93_POMCA</name>
<evidence type="ECO:0000256" key="9">
    <source>
        <dbReference type="ARBA" id="ARBA00022553"/>
    </source>
</evidence>
<comment type="caution">
    <text evidence="17">The sequence shown here is derived from an EMBL/GenBank/DDBJ whole genome shotgun (WGS) entry which is preliminary data.</text>
</comment>
<dbReference type="InterPro" id="IPR047325">
    <property type="entry name" value="CNPase_cat"/>
</dbReference>
<dbReference type="SUPFAM" id="SSF52540">
    <property type="entry name" value="P-loop containing nucleoside triphosphate hydrolases"/>
    <property type="match status" value="1"/>
</dbReference>
<dbReference type="PANTHER" id="PTHR10156">
    <property type="entry name" value="2',3'-CYCLIC-NUCLEOTIDE 3'-PHOSPHODIESTERASE"/>
    <property type="match status" value="1"/>
</dbReference>
<gene>
    <name evidence="17" type="ORF">C0Q70_00636</name>
</gene>
<dbReference type="EC" id="3.1.4.37" evidence="6"/>
<comment type="similarity">
    <text evidence="4">Belongs to the 2H phosphoesterase superfamily. CNPase family.</text>
</comment>
<evidence type="ECO:0000256" key="11">
    <source>
        <dbReference type="ARBA" id="ARBA00022884"/>
    </source>
</evidence>
<evidence type="ECO:0000256" key="4">
    <source>
        <dbReference type="ARBA" id="ARBA00008662"/>
    </source>
</evidence>
<feature type="domain" description="Cyclic nucleotide phosphodiesterase catalytic" evidence="16">
    <location>
        <begin position="133"/>
        <end position="271"/>
    </location>
</feature>
<evidence type="ECO:0000259" key="16">
    <source>
        <dbReference type="Pfam" id="PF05881"/>
    </source>
</evidence>
<dbReference type="Pfam" id="PF13671">
    <property type="entry name" value="AAA_33"/>
    <property type="match status" value="1"/>
</dbReference>
<dbReference type="AlphaFoldDB" id="A0A2T7PX93"/>
<organism evidence="17 18">
    <name type="scientific">Pomacea canaliculata</name>
    <name type="common">Golden apple snail</name>
    <dbReference type="NCBI Taxonomy" id="400727"/>
    <lineage>
        <taxon>Eukaryota</taxon>
        <taxon>Metazoa</taxon>
        <taxon>Spiralia</taxon>
        <taxon>Lophotrochozoa</taxon>
        <taxon>Mollusca</taxon>
        <taxon>Gastropoda</taxon>
        <taxon>Caenogastropoda</taxon>
        <taxon>Architaenioglossa</taxon>
        <taxon>Ampullarioidea</taxon>
        <taxon>Ampullariidae</taxon>
        <taxon>Pomacea</taxon>
    </lineage>
</organism>
<keyword evidence="9" id="KW-0597">Phosphoprotein</keyword>
<reference evidence="17 18" key="1">
    <citation type="submission" date="2018-04" db="EMBL/GenBank/DDBJ databases">
        <title>The genome of golden apple snail Pomacea canaliculata provides insight into stress tolerance and invasive adaptation.</title>
        <authorList>
            <person name="Liu C."/>
            <person name="Liu B."/>
            <person name="Ren Y."/>
            <person name="Zhang Y."/>
            <person name="Wang H."/>
            <person name="Li S."/>
            <person name="Jiang F."/>
            <person name="Yin L."/>
            <person name="Zhang G."/>
            <person name="Qian W."/>
            <person name="Fan W."/>
        </authorList>
    </citation>
    <scope>NUCLEOTIDE SEQUENCE [LARGE SCALE GENOMIC DNA]</scope>
    <source>
        <strain evidence="17">SZHN2017</strain>
        <tissue evidence="17">Muscle</tissue>
    </source>
</reference>
<evidence type="ECO:0000313" key="17">
    <source>
        <dbReference type="EMBL" id="PVD38029.1"/>
    </source>
</evidence>
<dbReference type="OrthoDB" id="3231855at2759"/>
<dbReference type="InterPro" id="IPR008431">
    <property type="entry name" value="CNPase"/>
</dbReference>
<keyword evidence="14" id="KW-0636">Prenylation</keyword>
<keyword evidence="18" id="KW-1185">Reference proteome</keyword>
<evidence type="ECO:0000256" key="8">
    <source>
        <dbReference type="ARBA" id="ARBA00022481"/>
    </source>
</evidence>
<keyword evidence="8" id="KW-0488">Methylation</keyword>
<keyword evidence="11" id="KW-0694">RNA-binding</keyword>
<evidence type="ECO:0000256" key="7">
    <source>
        <dbReference type="ARBA" id="ARBA00014478"/>
    </source>
</evidence>
<evidence type="ECO:0000256" key="6">
    <source>
        <dbReference type="ARBA" id="ARBA00012317"/>
    </source>
</evidence>
<dbReference type="Proteomes" id="UP000245119">
    <property type="component" value="Linkage Group LG1"/>
</dbReference>
<comment type="function">
    <text evidence="15">Catalyzes the formation of 2'-nucleotide products from 2',3'-cyclic substrates. May participate in RNA metabolism in the myelinating cell, CNP is the third most abundant protein in central nervous system myelin.</text>
</comment>
<comment type="catalytic activity">
    <reaction evidence="1">
        <text>a nucleoside 2',3'-cyclic phosphate + H2O = a nucleoside 2'-phosphate + H(+)</text>
        <dbReference type="Rhea" id="RHEA:14489"/>
        <dbReference type="ChEBI" id="CHEBI:15377"/>
        <dbReference type="ChEBI" id="CHEBI:15378"/>
        <dbReference type="ChEBI" id="CHEBI:66954"/>
        <dbReference type="ChEBI" id="CHEBI:78552"/>
        <dbReference type="EC" id="3.1.4.37"/>
    </reaction>
</comment>
<keyword evidence="12" id="KW-0472">Membrane</keyword>
<comment type="subcellular location">
    <subcellularLocation>
        <location evidence="2">Melanosome</location>
    </subcellularLocation>
    <subcellularLocation>
        <location evidence="3">Membrane</location>
        <topology evidence="3">Lipid-anchor</topology>
    </subcellularLocation>
</comment>
<feature type="domain" description="Cyclic nucleotide phosphodiesterase catalytic" evidence="16">
    <location>
        <begin position="351"/>
        <end position="426"/>
    </location>
</feature>
<dbReference type="SUPFAM" id="SSF55144">
    <property type="entry name" value="LigT-like"/>
    <property type="match status" value="1"/>
</dbReference>
<dbReference type="EMBL" id="PZQS01000001">
    <property type="protein sequence ID" value="PVD38029.1"/>
    <property type="molecule type" value="Genomic_DNA"/>
</dbReference>
<proteinExistence type="inferred from homology"/>
<dbReference type="PANTHER" id="PTHR10156:SF0">
    <property type="entry name" value="2',3'-CYCLIC-NUCLEOTIDE 3'-PHOSPHODIESTERASE"/>
    <property type="match status" value="1"/>
</dbReference>
<keyword evidence="13" id="KW-0449">Lipoprotein</keyword>
<accession>A0A2T7PX93</accession>
<dbReference type="OMA" id="DAYKINP"/>
<evidence type="ECO:0000256" key="1">
    <source>
        <dbReference type="ARBA" id="ARBA00000610"/>
    </source>
</evidence>
<evidence type="ECO:0000256" key="12">
    <source>
        <dbReference type="ARBA" id="ARBA00023136"/>
    </source>
</evidence>
<keyword evidence="10" id="KW-0378">Hydrolase</keyword>
<evidence type="ECO:0000256" key="15">
    <source>
        <dbReference type="ARBA" id="ARBA00045937"/>
    </source>
</evidence>
<evidence type="ECO:0000256" key="5">
    <source>
        <dbReference type="ARBA" id="ARBA00011781"/>
    </source>
</evidence>
<sequence length="426" mass="48029">MRGLPGSGKSTIVRSITSTYPGCVVCSADDYFMKDGVYKFDATQLSYAHSACQEKAKTACCDGVAVVVIDNTNIRRWEMNFYLELARHNDYVVVPVQPKTAWRLNPVELAKRNKHGLTEDILTRKVKQIEDVIPLFYGWFLRDTASSELIFISKCVLQQCLLQIPDLADRLLRQLSLSRKNINDWDHLWSILQEYYISPNRSGSLMHCTAKYCGRGQNLAEGAYLYHKDPRVQDSVGQAFTLVITSICYSPRTVGARVSLDDAELKLFDKPEEREWRNGRSATAAAAAAAHLSGNKTSPKVRKTFPKKRKFHDPAVEHSFPRDYSPSLTDSEISQASGDKAFSECPLKEAKQGRSAHITLGMARGMQARETTFDVLRLCDMEVERPSTSSDFLLVTGGRLRYFGDGICCVYFSKPLYVRVLFSGYY</sequence>
<dbReference type="GO" id="GO:0003723">
    <property type="term" value="F:RNA binding"/>
    <property type="evidence" value="ECO:0007669"/>
    <property type="project" value="UniProtKB-KW"/>
</dbReference>
<evidence type="ECO:0000256" key="3">
    <source>
        <dbReference type="ARBA" id="ARBA00004635"/>
    </source>
</evidence>
<dbReference type="Gene3D" id="3.90.1740.10">
    <property type="entry name" value="2',3'-cyclic nucleotide 3'-phosphodiesterase superfamily"/>
    <property type="match status" value="1"/>
</dbReference>
<dbReference type="GO" id="GO:0009214">
    <property type="term" value="P:cyclic nucleotide catabolic process"/>
    <property type="evidence" value="ECO:0007669"/>
    <property type="project" value="InterPro"/>
</dbReference>
<dbReference type="Gene3D" id="3.40.50.300">
    <property type="entry name" value="P-loop containing nucleotide triphosphate hydrolases"/>
    <property type="match status" value="1"/>
</dbReference>
<dbReference type="STRING" id="400727.A0A2T7PX93"/>